<dbReference type="STRING" id="41688.A0A2N3N417"/>
<feature type="binding site" evidence="2">
    <location>
        <position position="198"/>
    </location>
    <ligand>
        <name>a divalent metal cation</name>
        <dbReference type="ChEBI" id="CHEBI:60240"/>
        <label>1</label>
    </ligand>
</feature>
<name>A0A2N3N417_9PEZI</name>
<keyword evidence="4" id="KW-1185">Reference proteome</keyword>
<keyword evidence="2" id="KW-0479">Metal-binding</keyword>
<evidence type="ECO:0000256" key="1">
    <source>
        <dbReference type="ARBA" id="ARBA00006964"/>
    </source>
</evidence>
<evidence type="ECO:0000313" key="4">
    <source>
        <dbReference type="Proteomes" id="UP000233524"/>
    </source>
</evidence>
<feature type="binding site" evidence="2">
    <location>
        <position position="160"/>
    </location>
    <ligand>
        <name>a divalent metal cation</name>
        <dbReference type="ChEBI" id="CHEBI:60240"/>
        <label>1</label>
    </ligand>
</feature>
<dbReference type="PANTHER" id="PTHR13799">
    <property type="entry name" value="NGG1 INTERACTING FACTOR 3"/>
    <property type="match status" value="1"/>
</dbReference>
<organism evidence="3 4">
    <name type="scientific">Lomentospora prolificans</name>
    <dbReference type="NCBI Taxonomy" id="41688"/>
    <lineage>
        <taxon>Eukaryota</taxon>
        <taxon>Fungi</taxon>
        <taxon>Dikarya</taxon>
        <taxon>Ascomycota</taxon>
        <taxon>Pezizomycotina</taxon>
        <taxon>Sordariomycetes</taxon>
        <taxon>Hypocreomycetidae</taxon>
        <taxon>Microascales</taxon>
        <taxon>Microascaceae</taxon>
        <taxon>Lomentospora</taxon>
    </lineage>
</organism>
<feature type="binding site" evidence="2">
    <location>
        <position position="341"/>
    </location>
    <ligand>
        <name>a divalent metal cation</name>
        <dbReference type="ChEBI" id="CHEBI:60240"/>
        <label>1</label>
    </ligand>
</feature>
<dbReference type="NCBIfam" id="TIGR00486">
    <property type="entry name" value="YbgI_SA1388"/>
    <property type="match status" value="1"/>
</dbReference>
<dbReference type="Proteomes" id="UP000233524">
    <property type="component" value="Unassembled WGS sequence"/>
</dbReference>
<dbReference type="GO" id="GO:0046872">
    <property type="term" value="F:metal ion binding"/>
    <property type="evidence" value="ECO:0007669"/>
    <property type="project" value="UniProtKB-KW"/>
</dbReference>
<dbReference type="Gene3D" id="3.40.1390.30">
    <property type="entry name" value="NIF3 (NGG1p interacting factor 3)-like"/>
    <property type="match status" value="1"/>
</dbReference>
<comment type="caution">
    <text evidence="3">The sequence shown here is derived from an EMBL/GenBank/DDBJ whole genome shotgun (WGS) entry which is preliminary data.</text>
</comment>
<accession>A0A2N3N417</accession>
<dbReference type="EMBL" id="NLAX01000701">
    <property type="protein sequence ID" value="PKS07175.1"/>
    <property type="molecule type" value="Genomic_DNA"/>
</dbReference>
<feature type="binding site" evidence="2">
    <location>
        <position position="345"/>
    </location>
    <ligand>
        <name>a divalent metal cation</name>
        <dbReference type="ChEBI" id="CHEBI:60240"/>
        <label>1</label>
    </ligand>
</feature>
<protein>
    <recommendedName>
        <fullName evidence="5">NIF3-like protein 1</fullName>
    </recommendedName>
</protein>
<evidence type="ECO:0008006" key="5">
    <source>
        <dbReference type="Google" id="ProtNLM"/>
    </source>
</evidence>
<dbReference type="SUPFAM" id="SSF102705">
    <property type="entry name" value="NIF3 (NGG1p interacting factor 3)-like"/>
    <property type="match status" value="1"/>
</dbReference>
<dbReference type="FunCoup" id="A0A2N3N417">
    <property type="interactions" value="615"/>
</dbReference>
<comment type="similarity">
    <text evidence="1">Belongs to the GTP cyclohydrolase I type 2/NIF3 family.</text>
</comment>
<proteinExistence type="inferred from homology"/>
<dbReference type="PANTHER" id="PTHR13799:SF13">
    <property type="entry name" value="NIF3-LIKE PROTEIN 1"/>
    <property type="match status" value="1"/>
</dbReference>
<dbReference type="InParanoid" id="A0A2N3N417"/>
<dbReference type="OrthoDB" id="3345469at2759"/>
<dbReference type="Pfam" id="PF01784">
    <property type="entry name" value="DUF34_NIF3"/>
    <property type="match status" value="1"/>
</dbReference>
<reference evidence="3 4" key="1">
    <citation type="journal article" date="2017" name="G3 (Bethesda)">
        <title>First Draft Genome Sequence of the Pathogenic Fungus Lomentospora prolificans (Formerly Scedosporium prolificans).</title>
        <authorList>
            <person name="Luo R."/>
            <person name="Zimin A."/>
            <person name="Workman R."/>
            <person name="Fan Y."/>
            <person name="Pertea G."/>
            <person name="Grossman N."/>
            <person name="Wear M.P."/>
            <person name="Jia B."/>
            <person name="Miller H."/>
            <person name="Casadevall A."/>
            <person name="Timp W."/>
            <person name="Zhang S.X."/>
            <person name="Salzberg S.L."/>
        </authorList>
    </citation>
    <scope>NUCLEOTIDE SEQUENCE [LARGE SCALE GENOMIC DNA]</scope>
    <source>
        <strain evidence="3 4">JHH-5317</strain>
    </source>
</reference>
<dbReference type="GO" id="GO:0005739">
    <property type="term" value="C:mitochondrion"/>
    <property type="evidence" value="ECO:0007669"/>
    <property type="project" value="TreeGrafter"/>
</dbReference>
<gene>
    <name evidence="3" type="ORF">jhhlp_005775</name>
</gene>
<evidence type="ECO:0000256" key="2">
    <source>
        <dbReference type="PIRSR" id="PIRSR602678-1"/>
    </source>
</evidence>
<dbReference type="InterPro" id="IPR036069">
    <property type="entry name" value="DUF34/NIF3_sf"/>
</dbReference>
<dbReference type="FunFam" id="3.40.1390.30:FF:000001">
    <property type="entry name" value="GTP cyclohydrolase 1 type 2"/>
    <property type="match status" value="1"/>
</dbReference>
<evidence type="ECO:0000313" key="3">
    <source>
        <dbReference type="EMBL" id="PKS07175.1"/>
    </source>
</evidence>
<dbReference type="VEuPathDB" id="FungiDB:jhhlp_005775"/>
<dbReference type="AlphaFoldDB" id="A0A2N3N417"/>
<sequence length="388" mass="42741">MPTGSRALVRTSSHLNFNVARQASTRIGVTVRARLLHVSVPPRKQAVALLRRNRLEISKRNCFSVRTGIEFSTMAAKLQEWGGITVRSPAFTQLVVKAMRELFPEELADRSWDNVGLLLDNVETPDDVPTEPRVLLTNDLTYLVAEEAISLDVSVIISYHPIIFRGLKSLTCADPQQATLLRLASKRIAVYCPHTALDASPRGINAWLAETVEYAAKQTADPTESADLSATRKVLRPIANPPEGNEDAGYGMLTTLSKEVPAARIIKGVGRLLGGFRHLHLAQPPGCDLARATVSKVAVCAGSGADVLRNSDAELWITGEMSHHDALKASQEGKIVVTTYHSNTERRFLEHRLRTTLEEKLQESEEEAEVFVSKVDRDPFKVIDIEAL</sequence>
<dbReference type="InterPro" id="IPR002678">
    <property type="entry name" value="DUF34/NIF3"/>
</dbReference>